<sequence>MEWMEVALPIIKNIALAIIVLIVGLIVIKAITNIIGKRIERSKTDDTLIFVYPLSHTSFQSITR</sequence>
<gene>
    <name evidence="2" type="ORF">SAMN05216231_2609</name>
</gene>
<dbReference type="EMBL" id="FNKD01000003">
    <property type="protein sequence ID" value="SDQ80770.1"/>
    <property type="molecule type" value="Genomic_DNA"/>
</dbReference>
<evidence type="ECO:0000313" key="2">
    <source>
        <dbReference type="EMBL" id="SDQ80770.1"/>
    </source>
</evidence>
<dbReference type="AlphaFoldDB" id="A0A1H1DWQ4"/>
<keyword evidence="1" id="KW-0812">Transmembrane</keyword>
<protein>
    <submittedName>
        <fullName evidence="2">Small conductance mechanosensitive channel</fullName>
    </submittedName>
</protein>
<keyword evidence="1" id="KW-0472">Membrane</keyword>
<dbReference type="Pfam" id="PF05552">
    <property type="entry name" value="MS_channel_1st_1"/>
    <property type="match status" value="1"/>
</dbReference>
<evidence type="ECO:0000256" key="1">
    <source>
        <dbReference type="SAM" id="Phobius"/>
    </source>
</evidence>
<evidence type="ECO:0000313" key="3">
    <source>
        <dbReference type="Proteomes" id="UP000199444"/>
    </source>
</evidence>
<dbReference type="Proteomes" id="UP000199444">
    <property type="component" value="Unassembled WGS sequence"/>
</dbReference>
<reference evidence="2 3" key="1">
    <citation type="submission" date="2016-10" db="EMBL/GenBank/DDBJ databases">
        <authorList>
            <person name="de Groot N.N."/>
        </authorList>
    </citation>
    <scope>NUCLEOTIDE SEQUENCE [LARGE SCALE GENOMIC DNA]</scope>
    <source>
        <strain evidence="2 3">CGMCC 1.10449</strain>
    </source>
</reference>
<organism evidence="2 3">
    <name type="scientific">Virgibacillus salinus</name>
    <dbReference type="NCBI Taxonomy" id="553311"/>
    <lineage>
        <taxon>Bacteria</taxon>
        <taxon>Bacillati</taxon>
        <taxon>Bacillota</taxon>
        <taxon>Bacilli</taxon>
        <taxon>Bacillales</taxon>
        <taxon>Bacillaceae</taxon>
        <taxon>Virgibacillus</taxon>
    </lineage>
</organism>
<name>A0A1H1DWQ4_9BACI</name>
<accession>A0A1H1DWQ4</accession>
<keyword evidence="1" id="KW-1133">Transmembrane helix</keyword>
<dbReference type="InterPro" id="IPR008910">
    <property type="entry name" value="MSC_TM_helix"/>
</dbReference>
<proteinExistence type="predicted"/>
<dbReference type="RefSeq" id="WP_092493420.1">
    <property type="nucleotide sequence ID" value="NZ_FNKD01000003.1"/>
</dbReference>
<keyword evidence="3" id="KW-1185">Reference proteome</keyword>
<feature type="transmembrane region" description="Helical" evidence="1">
    <location>
        <begin position="6"/>
        <end position="28"/>
    </location>
</feature>